<evidence type="ECO:0000256" key="1">
    <source>
        <dbReference type="SAM" id="MobiDB-lite"/>
    </source>
</evidence>
<keyword evidence="2" id="KW-0472">Membrane</keyword>
<dbReference type="Proteomes" id="UP001596337">
    <property type="component" value="Unassembled WGS sequence"/>
</dbReference>
<name>A0ABW2C4M8_9PSEU</name>
<proteinExistence type="predicted"/>
<evidence type="ECO:0000313" key="4">
    <source>
        <dbReference type="Proteomes" id="UP001596337"/>
    </source>
</evidence>
<keyword evidence="4" id="KW-1185">Reference proteome</keyword>
<dbReference type="EMBL" id="JBHSXX010000001">
    <property type="protein sequence ID" value="MFC6869463.1"/>
    <property type="molecule type" value="Genomic_DNA"/>
</dbReference>
<evidence type="ECO:0000313" key="3">
    <source>
        <dbReference type="EMBL" id="MFC6869463.1"/>
    </source>
</evidence>
<evidence type="ECO:0000256" key="2">
    <source>
        <dbReference type="SAM" id="Phobius"/>
    </source>
</evidence>
<dbReference type="RefSeq" id="WP_345400601.1">
    <property type="nucleotide sequence ID" value="NZ_BAABLA010000101.1"/>
</dbReference>
<protein>
    <recommendedName>
        <fullName evidence="5">PrgI family protein</fullName>
    </recommendedName>
</protein>
<keyword evidence="2" id="KW-1133">Transmembrane helix</keyword>
<sequence>MAKYRRGRARARQSARTGALEVFVRPEQTLLGRAVGILIRLRVELLLAASLTLAWLLLSTLMATWAIWTVLIMVTLLIAGIPVFRRYVVRRFWCVLTRHRMKACFEQTRTMTHDGKLPSLLWSRPTPVGERVRVWLPAGLSVNDLERVTENIATACFARSARIERGRNAHLASILTVRRDPLDSRTVASDILGGLHRFDPTTNTDNTDVVVPLPSRNDVFTDLRPVTPNRESATRAPAAEHTPSARRGGTPAPHRTTPSDNTTEPAVRGFNGTDVSDYV</sequence>
<organism evidence="3 4">
    <name type="scientific">Haloechinothrix salitolerans</name>
    <dbReference type="NCBI Taxonomy" id="926830"/>
    <lineage>
        <taxon>Bacteria</taxon>
        <taxon>Bacillati</taxon>
        <taxon>Actinomycetota</taxon>
        <taxon>Actinomycetes</taxon>
        <taxon>Pseudonocardiales</taxon>
        <taxon>Pseudonocardiaceae</taxon>
        <taxon>Haloechinothrix</taxon>
    </lineage>
</organism>
<feature type="transmembrane region" description="Helical" evidence="2">
    <location>
        <begin position="41"/>
        <end position="59"/>
    </location>
</feature>
<feature type="compositionally biased region" description="Low complexity" evidence="1">
    <location>
        <begin position="200"/>
        <end position="212"/>
    </location>
</feature>
<reference evidence="4" key="1">
    <citation type="journal article" date="2019" name="Int. J. Syst. Evol. Microbiol.">
        <title>The Global Catalogue of Microorganisms (GCM) 10K type strain sequencing project: providing services to taxonomists for standard genome sequencing and annotation.</title>
        <authorList>
            <consortium name="The Broad Institute Genomics Platform"/>
            <consortium name="The Broad Institute Genome Sequencing Center for Infectious Disease"/>
            <person name="Wu L."/>
            <person name="Ma J."/>
        </authorList>
    </citation>
    <scope>NUCLEOTIDE SEQUENCE [LARGE SCALE GENOMIC DNA]</scope>
    <source>
        <strain evidence="4">KCTC 32255</strain>
    </source>
</reference>
<gene>
    <name evidence="3" type="ORF">ACFQGD_20200</name>
</gene>
<feature type="transmembrane region" description="Helical" evidence="2">
    <location>
        <begin position="65"/>
        <end position="84"/>
    </location>
</feature>
<accession>A0ABW2C4M8</accession>
<keyword evidence="2" id="KW-0812">Transmembrane</keyword>
<comment type="caution">
    <text evidence="3">The sequence shown here is derived from an EMBL/GenBank/DDBJ whole genome shotgun (WGS) entry which is preliminary data.</text>
</comment>
<evidence type="ECO:0008006" key="5">
    <source>
        <dbReference type="Google" id="ProtNLM"/>
    </source>
</evidence>
<feature type="region of interest" description="Disordered" evidence="1">
    <location>
        <begin position="199"/>
        <end position="279"/>
    </location>
</feature>